<reference evidence="2 3" key="1">
    <citation type="submission" date="2018-11" db="EMBL/GenBank/DDBJ databases">
        <authorList>
            <person name="Li F."/>
        </authorList>
    </citation>
    <scope>NUCLEOTIDE SEQUENCE [LARGE SCALE GENOMIC DNA]</scope>
    <source>
        <strain evidence="2 3">Gsoil 097</strain>
    </source>
</reference>
<dbReference type="SUPFAM" id="SSF51735">
    <property type="entry name" value="NAD(P)-binding Rossmann-fold domains"/>
    <property type="match status" value="1"/>
</dbReference>
<dbReference type="Gene3D" id="3.40.50.720">
    <property type="entry name" value="NAD(P)-binding Rossmann-like Domain"/>
    <property type="match status" value="1"/>
</dbReference>
<dbReference type="CDD" id="cd24146">
    <property type="entry name" value="nat-AmDH_N_like"/>
    <property type="match status" value="1"/>
</dbReference>
<evidence type="ECO:0000259" key="1">
    <source>
        <dbReference type="Pfam" id="PF19328"/>
    </source>
</evidence>
<name>A0A3N0CGQ2_9ACTN</name>
<dbReference type="InterPro" id="IPR036291">
    <property type="entry name" value="NAD(P)-bd_dom_sf"/>
</dbReference>
<dbReference type="OrthoDB" id="4759936at2"/>
<accession>A0A3N0CGQ2</accession>
<sequence>MADPYPSTSGRRVRIFQVATGNVGTEMIGRIQRHPDLELVGLHCYTADKIGRDAGEIVGIDPIGLVATGTIEEIIDAAPDCVTFHGVWPDFELYERVLEAGIDIVTTADQVTGHHRDKNHPLPDGRVPTEVLEAACQRGGSTFYGTGMNPGLAQVLSIVHTSDVADIEKVTCIESVDVSCHHSVDTWVNCGFGAPADDPEQLRKLELGTTVFGDGVHLMADALGLELDSVDFEGELGACTEDVDLGWFRLPKGSVGGAAFRYVGKVGGVPRVVLGLEWQMTPKTEPSWDVKGCYITQIDGDPIVYSKHMIIPRPGTPFDADAFAAIGMTVTGMPALNAIRAVVEARPGLITSADLPLRAFGGRFRA</sequence>
<comment type="caution">
    <text evidence="2">The sequence shown here is derived from an EMBL/GenBank/DDBJ whole genome shotgun (WGS) entry which is preliminary data.</text>
</comment>
<protein>
    <submittedName>
        <fullName evidence="2">Dihydrodipicolinate reductase</fullName>
    </submittedName>
</protein>
<organism evidence="2 3">
    <name type="scientific">Nocardioides marmoriginsengisoli</name>
    <dbReference type="NCBI Taxonomy" id="661483"/>
    <lineage>
        <taxon>Bacteria</taxon>
        <taxon>Bacillati</taxon>
        <taxon>Actinomycetota</taxon>
        <taxon>Actinomycetes</taxon>
        <taxon>Propionibacteriales</taxon>
        <taxon>Nocardioidaceae</taxon>
        <taxon>Nocardioides</taxon>
    </lineage>
</organism>
<keyword evidence="3" id="KW-1185">Reference proteome</keyword>
<gene>
    <name evidence="2" type="ORF">EFK50_12700</name>
</gene>
<dbReference type="Pfam" id="PF19328">
    <property type="entry name" value="DAP_DH_C"/>
    <property type="match status" value="1"/>
</dbReference>
<evidence type="ECO:0000313" key="2">
    <source>
        <dbReference type="EMBL" id="RNL62615.1"/>
    </source>
</evidence>
<proteinExistence type="predicted"/>
<dbReference type="EMBL" id="RJSE01000007">
    <property type="protein sequence ID" value="RNL62615.1"/>
    <property type="molecule type" value="Genomic_DNA"/>
</dbReference>
<dbReference type="RefSeq" id="WP_123227911.1">
    <property type="nucleotide sequence ID" value="NZ_RJSE01000007.1"/>
</dbReference>
<dbReference type="InterPro" id="IPR045760">
    <property type="entry name" value="DAP_DH_C"/>
</dbReference>
<dbReference type="AlphaFoldDB" id="A0A3N0CGQ2"/>
<evidence type="ECO:0000313" key="3">
    <source>
        <dbReference type="Proteomes" id="UP000267128"/>
    </source>
</evidence>
<dbReference type="Proteomes" id="UP000267128">
    <property type="component" value="Unassembled WGS sequence"/>
</dbReference>
<feature type="domain" description="2,4-diaminopentanoate dehydrogenase C-terminal" evidence="1">
    <location>
        <begin position="208"/>
        <end position="358"/>
    </location>
</feature>